<keyword evidence="1" id="KW-0540">Nuclease</keyword>
<accession>A0ABP8IJ79</accession>
<dbReference type="InterPro" id="IPR037057">
    <property type="entry name" value="DNA_rep_MutH/T2_RE_sf"/>
</dbReference>
<protein>
    <submittedName>
        <fullName evidence="4">Uncharacterized protein</fullName>
    </submittedName>
</protein>
<gene>
    <name evidence="4" type="ORF">GCM10023151_10680</name>
</gene>
<dbReference type="EMBL" id="BAABFV010000001">
    <property type="protein sequence ID" value="GAA4359633.1"/>
    <property type="molecule type" value="Genomic_DNA"/>
</dbReference>
<evidence type="ECO:0000256" key="3">
    <source>
        <dbReference type="ARBA" id="ARBA00022801"/>
    </source>
</evidence>
<reference evidence="5" key="1">
    <citation type="journal article" date="2019" name="Int. J. Syst. Evol. Microbiol.">
        <title>The Global Catalogue of Microorganisms (GCM) 10K type strain sequencing project: providing services to taxonomists for standard genome sequencing and annotation.</title>
        <authorList>
            <consortium name="The Broad Institute Genomics Platform"/>
            <consortium name="The Broad Institute Genome Sequencing Center for Infectious Disease"/>
            <person name="Wu L."/>
            <person name="Ma J."/>
        </authorList>
    </citation>
    <scope>NUCLEOTIDE SEQUENCE [LARGE SCALE GENOMIC DNA]</scope>
    <source>
        <strain evidence="5">JCM 17728</strain>
    </source>
</reference>
<comment type="caution">
    <text evidence="4">The sequence shown here is derived from an EMBL/GenBank/DDBJ whole genome shotgun (WGS) entry which is preliminary data.</text>
</comment>
<keyword evidence="5" id="KW-1185">Reference proteome</keyword>
<dbReference type="InterPro" id="IPR011335">
    <property type="entry name" value="Restrct_endonuc-II-like"/>
</dbReference>
<evidence type="ECO:0000256" key="2">
    <source>
        <dbReference type="ARBA" id="ARBA00022759"/>
    </source>
</evidence>
<sequence length="110" mass="12516">MPNVASRELPIEQRQIATPFLWQPTFEQEQTLKKDFEDVLDQVSMGNVEQVDARLGEILQVRPKAANSKALTDAIGTDGSTIKTLRKSFYLRPQFAKQCLQQQFSYLSPT</sequence>
<name>A0ABP8IJ79_9GAMM</name>
<evidence type="ECO:0000313" key="5">
    <source>
        <dbReference type="Proteomes" id="UP001501011"/>
    </source>
</evidence>
<organism evidence="4 5">
    <name type="scientific">Kangiella marina</name>
    <dbReference type="NCBI Taxonomy" id="1079178"/>
    <lineage>
        <taxon>Bacteria</taxon>
        <taxon>Pseudomonadati</taxon>
        <taxon>Pseudomonadota</taxon>
        <taxon>Gammaproteobacteria</taxon>
        <taxon>Kangiellales</taxon>
        <taxon>Kangiellaceae</taxon>
        <taxon>Kangiella</taxon>
    </lineage>
</organism>
<keyword evidence="2" id="KW-0255">Endonuclease</keyword>
<evidence type="ECO:0000256" key="1">
    <source>
        <dbReference type="ARBA" id="ARBA00022722"/>
    </source>
</evidence>
<dbReference type="Proteomes" id="UP001501011">
    <property type="component" value="Unassembled WGS sequence"/>
</dbReference>
<evidence type="ECO:0000313" key="4">
    <source>
        <dbReference type="EMBL" id="GAA4359633.1"/>
    </source>
</evidence>
<keyword evidence="3" id="KW-0378">Hydrolase</keyword>
<proteinExistence type="predicted"/>
<dbReference type="Gene3D" id="3.40.600.10">
    <property type="entry name" value="DNA mismatch repair MutH/Restriction endonuclease, type II"/>
    <property type="match status" value="1"/>
</dbReference>
<dbReference type="SUPFAM" id="SSF52980">
    <property type="entry name" value="Restriction endonuclease-like"/>
    <property type="match status" value="1"/>
</dbReference>